<proteinExistence type="predicted"/>
<organism evidence="2 3">
    <name type="scientific">Vibrio tritonius</name>
    <dbReference type="NCBI Taxonomy" id="1435069"/>
    <lineage>
        <taxon>Bacteria</taxon>
        <taxon>Pseudomonadati</taxon>
        <taxon>Pseudomonadota</taxon>
        <taxon>Gammaproteobacteria</taxon>
        <taxon>Vibrionales</taxon>
        <taxon>Vibrionaceae</taxon>
        <taxon>Vibrio</taxon>
    </lineage>
</organism>
<dbReference type="RefSeq" id="WP_068717712.1">
    <property type="nucleotide sequence ID" value="NZ_AP014636.1"/>
</dbReference>
<name>A0ABS7YN73_9VIBR</name>
<comment type="caution">
    <text evidence="2">The sequence shown here is derived from an EMBL/GenBank/DDBJ whole genome shotgun (WGS) entry which is preliminary data.</text>
</comment>
<feature type="domain" description="DUF6602" evidence="1">
    <location>
        <begin position="31"/>
        <end position="134"/>
    </location>
</feature>
<reference evidence="3" key="1">
    <citation type="submission" date="2023-07" db="EMBL/GenBank/DDBJ databases">
        <title>Molecular identification of indigenous halophilic bacteria isolated from red sea cost, biodegradation of synthetic dyes and assessment of degraded metabolite toxicity.</title>
        <authorList>
            <person name="Chaieb K."/>
            <person name="Altayb H.N."/>
        </authorList>
    </citation>
    <scope>NUCLEOTIDE SEQUENCE [LARGE SCALE GENOMIC DNA]</scope>
    <source>
        <strain evidence="3">K20</strain>
    </source>
</reference>
<sequence length="283" mass="32793">MSSNIYRNLLIEKIGKLSDDFNRSETIFRDQEDKIFHPGEFGQYRERAVEELLKLCIPQNFGITNGFIITQDNRKSTQCDLIIYDKQSCPKLVDSSHTHFIPVEAVIAIGEVKSQIRSRSEMETILDKMARNKALKHLRNSTRTTRKIYAPDEDNGLPFDSQYFRFDAIFSFVICKSFTEMPESGFNYCADVDIADYHNFIASLDVGHCAYCCNPSWEMFRVTHNYHYPQTRRELHNQEFKAPIDDEVPLAIGLLVSALYNHCKMATLVEFDPVEYISDNVVR</sequence>
<evidence type="ECO:0000313" key="3">
    <source>
        <dbReference type="Proteomes" id="UP001199044"/>
    </source>
</evidence>
<evidence type="ECO:0000313" key="2">
    <source>
        <dbReference type="EMBL" id="MCA2017133.1"/>
    </source>
</evidence>
<keyword evidence="3" id="KW-1185">Reference proteome</keyword>
<dbReference type="Proteomes" id="UP001199044">
    <property type="component" value="Unassembled WGS sequence"/>
</dbReference>
<gene>
    <name evidence="2" type="ORF">LDJ79_13485</name>
</gene>
<accession>A0ABS7YN73</accession>
<dbReference type="InterPro" id="IPR046537">
    <property type="entry name" value="DUF6602"/>
</dbReference>
<dbReference type="CDD" id="cd21173">
    <property type="entry name" value="NucC-like"/>
    <property type="match status" value="1"/>
</dbReference>
<dbReference type="EMBL" id="JAIWIU010000092">
    <property type="protein sequence ID" value="MCA2017133.1"/>
    <property type="molecule type" value="Genomic_DNA"/>
</dbReference>
<protein>
    <recommendedName>
        <fullName evidence="1">DUF6602 domain-containing protein</fullName>
    </recommendedName>
</protein>
<evidence type="ECO:0000259" key="1">
    <source>
        <dbReference type="Pfam" id="PF20247"/>
    </source>
</evidence>
<dbReference type="Pfam" id="PF20247">
    <property type="entry name" value="DUF6602"/>
    <property type="match status" value="1"/>
</dbReference>